<proteinExistence type="predicted"/>
<feature type="region of interest" description="Disordered" evidence="2">
    <location>
        <begin position="106"/>
        <end position="126"/>
    </location>
</feature>
<dbReference type="InterPro" id="IPR051966">
    <property type="entry name" value="RPAP3"/>
</dbReference>
<dbReference type="GO" id="GO:0101031">
    <property type="term" value="C:protein folding chaperone complex"/>
    <property type="evidence" value="ECO:0007669"/>
    <property type="project" value="TreeGrafter"/>
</dbReference>
<keyword evidence="1" id="KW-0802">TPR repeat</keyword>
<organism evidence="3 4">
    <name type="scientific">Dibothriocephalus latus</name>
    <name type="common">Fish tapeworm</name>
    <name type="synonym">Diphyllobothrium latum</name>
    <dbReference type="NCBI Taxonomy" id="60516"/>
    <lineage>
        <taxon>Eukaryota</taxon>
        <taxon>Metazoa</taxon>
        <taxon>Spiralia</taxon>
        <taxon>Lophotrochozoa</taxon>
        <taxon>Platyhelminthes</taxon>
        <taxon>Cestoda</taxon>
        <taxon>Eucestoda</taxon>
        <taxon>Diphyllobothriidea</taxon>
        <taxon>Diphyllobothriidae</taxon>
        <taxon>Dibothriocephalus</taxon>
    </lineage>
</organism>
<evidence type="ECO:0000313" key="3">
    <source>
        <dbReference type="EMBL" id="VDK88733.1"/>
    </source>
</evidence>
<name>A0A3P6U183_DIBLA</name>
<dbReference type="AlphaFoldDB" id="A0A3P6U183"/>
<protein>
    <submittedName>
        <fullName evidence="3">Uncharacterized protein</fullName>
    </submittedName>
</protein>
<sequence>MDELKFLELRKQMEENNEDIRDFLKDMDSWKTEVQKKKEKLASESSSANVDLPSIRNTLSKKKKKSKPKAEQQNTLKPILKQPRIKSYDYRAWDKFDVDGALKEVDTANDEKISTESETDDEWEDERRVKLAEAEKEQGNIRFKVSTV</sequence>
<feature type="region of interest" description="Disordered" evidence="2">
    <location>
        <begin position="38"/>
        <end position="80"/>
    </location>
</feature>
<keyword evidence="4" id="KW-1185">Reference proteome</keyword>
<dbReference type="Proteomes" id="UP000281553">
    <property type="component" value="Unassembled WGS sequence"/>
</dbReference>
<evidence type="ECO:0000313" key="4">
    <source>
        <dbReference type="Proteomes" id="UP000281553"/>
    </source>
</evidence>
<evidence type="ECO:0000256" key="1">
    <source>
        <dbReference type="ARBA" id="ARBA00022803"/>
    </source>
</evidence>
<feature type="compositionally biased region" description="Basic and acidic residues" evidence="2">
    <location>
        <begin position="106"/>
        <end position="115"/>
    </location>
</feature>
<accession>A0A3P6U183</accession>
<dbReference type="PANTHER" id="PTHR46423:SF1">
    <property type="entry name" value="RNA POLYMERASE II-ASSOCIATED PROTEIN 3"/>
    <property type="match status" value="1"/>
</dbReference>
<dbReference type="OrthoDB" id="10038545at2759"/>
<dbReference type="EMBL" id="UYRU01045149">
    <property type="protein sequence ID" value="VDK88733.1"/>
    <property type="molecule type" value="Genomic_DNA"/>
</dbReference>
<evidence type="ECO:0000256" key="2">
    <source>
        <dbReference type="SAM" id="MobiDB-lite"/>
    </source>
</evidence>
<reference evidence="3 4" key="1">
    <citation type="submission" date="2018-11" db="EMBL/GenBank/DDBJ databases">
        <authorList>
            <consortium name="Pathogen Informatics"/>
        </authorList>
    </citation>
    <scope>NUCLEOTIDE SEQUENCE [LARGE SCALE GENOMIC DNA]</scope>
</reference>
<dbReference type="PANTHER" id="PTHR46423">
    <property type="entry name" value="RNA POLYMERASE II-ASSOCIATED PROTEIN 3"/>
    <property type="match status" value="1"/>
</dbReference>
<gene>
    <name evidence="3" type="ORF">DILT_LOCUS4267</name>
</gene>